<dbReference type="InterPro" id="IPR017927">
    <property type="entry name" value="FAD-bd_FR_type"/>
</dbReference>
<feature type="domain" description="FAD-binding FR-type" evidence="13">
    <location>
        <begin position="29"/>
        <end position="131"/>
    </location>
</feature>
<organism evidence="14 15">
    <name type="scientific">Herbaspirillum frisingense GSF30</name>
    <dbReference type="NCBI Taxonomy" id="864073"/>
    <lineage>
        <taxon>Bacteria</taxon>
        <taxon>Pseudomonadati</taxon>
        <taxon>Pseudomonadota</taxon>
        <taxon>Betaproteobacteria</taxon>
        <taxon>Burkholderiales</taxon>
        <taxon>Oxalobacteraceae</taxon>
        <taxon>Herbaspirillum</taxon>
    </lineage>
</organism>
<dbReference type="InterPro" id="IPR019480">
    <property type="entry name" value="Dihydroorotate_DH_Fe-S-bd"/>
</dbReference>
<dbReference type="GO" id="GO:0051537">
    <property type="term" value="F:2 iron, 2 sulfur cluster binding"/>
    <property type="evidence" value="ECO:0007669"/>
    <property type="project" value="UniProtKB-KW"/>
</dbReference>
<evidence type="ECO:0000259" key="13">
    <source>
        <dbReference type="PROSITE" id="PS51384"/>
    </source>
</evidence>
<dbReference type="Pfam" id="PF10418">
    <property type="entry name" value="DHODB_Fe-S_bind"/>
    <property type="match status" value="1"/>
</dbReference>
<evidence type="ECO:0000313" key="14">
    <source>
        <dbReference type="EMBL" id="EOA06308.1"/>
    </source>
</evidence>
<keyword evidence="2" id="KW-0813">Transport</keyword>
<dbReference type="SUPFAM" id="SSF52343">
    <property type="entry name" value="Ferredoxin reductase-like, C-terminal NADP-linked domain"/>
    <property type="match status" value="1"/>
</dbReference>
<accession>A0AAI9N574</accession>
<dbReference type="GO" id="GO:0046872">
    <property type="term" value="F:metal ion binding"/>
    <property type="evidence" value="ECO:0007669"/>
    <property type="project" value="UniProtKB-KW"/>
</dbReference>
<dbReference type="InterPro" id="IPR017938">
    <property type="entry name" value="Riboflavin_synthase-like_b-brl"/>
</dbReference>
<evidence type="ECO:0000256" key="10">
    <source>
        <dbReference type="ARBA" id="ARBA00034078"/>
    </source>
</evidence>
<keyword evidence="9 12" id="KW-0411">Iron-sulfur</keyword>
<comment type="similarity">
    <text evidence="1">Belongs to the PyrK family.</text>
</comment>
<keyword evidence="8 12" id="KW-0408">Iron</keyword>
<dbReference type="PROSITE" id="PS51384">
    <property type="entry name" value="FAD_FR"/>
    <property type="match status" value="1"/>
</dbReference>
<evidence type="ECO:0000256" key="6">
    <source>
        <dbReference type="ARBA" id="ARBA00022827"/>
    </source>
</evidence>
<dbReference type="Gene3D" id="3.40.50.80">
    <property type="entry name" value="Nucleotide-binding domain of ferredoxin-NADP reductase (FNR) module"/>
    <property type="match status" value="1"/>
</dbReference>
<comment type="cofactor">
    <cofactor evidence="12">
        <name>[2Fe-2S] cluster</name>
        <dbReference type="ChEBI" id="CHEBI:190135"/>
    </cofactor>
    <text evidence="12">Binds 1 [2Fe-2S] cluster per subunit.</text>
</comment>
<feature type="binding site" evidence="12">
    <location>
        <position position="258"/>
    </location>
    <ligand>
        <name>[2Fe-2S] cluster</name>
        <dbReference type="ChEBI" id="CHEBI:190135"/>
    </ligand>
</feature>
<dbReference type="EMBL" id="AEEC02000003">
    <property type="protein sequence ID" value="EOA06308.1"/>
    <property type="molecule type" value="Genomic_DNA"/>
</dbReference>
<dbReference type="InterPro" id="IPR039261">
    <property type="entry name" value="FNR_nucleotide-bd"/>
</dbReference>
<keyword evidence="5 12" id="KW-0479">Metal-binding</keyword>
<keyword evidence="3 11" id="KW-0285">Flavoprotein</keyword>
<sequence>MTNSVPIPLQPAPSTAASSCGGHCADFTIAENLCQVLSNAWVNAEYKHLVLKAPPIALAVLPGQFFHLNCPPSGNDVPYLRRPMSLYRVSPQDCTIEFLYKVQGAGTRGLATLEPGATLDAFGPVGQGFTLPPQARHVLVLARGVGLATMAPLAQHAVQRGARVTAILSARSPALVMSQQYLRSVGADVIVVHDQDGSSDIAHIEKLVRERHAQLPFDLLTTCGSNRFLLALQRLGQELDVPAQVALEQLMGCALGMCFACVRPFRKSPGSETMSYRRVCWDGPVFDAQETVTW</sequence>
<dbReference type="RefSeq" id="WP_006461868.1">
    <property type="nucleotide sequence ID" value="NZ_AEEC02000003.1"/>
</dbReference>
<dbReference type="Gene3D" id="2.40.30.10">
    <property type="entry name" value="Translation factors"/>
    <property type="match status" value="1"/>
</dbReference>
<feature type="binding site" evidence="12">
    <location>
        <position position="280"/>
    </location>
    <ligand>
        <name>[2Fe-2S] cluster</name>
        <dbReference type="ChEBI" id="CHEBI:190135"/>
    </ligand>
</feature>
<feature type="binding site" evidence="12">
    <location>
        <position position="261"/>
    </location>
    <ligand>
        <name>[2Fe-2S] cluster</name>
        <dbReference type="ChEBI" id="CHEBI:190135"/>
    </ligand>
</feature>
<dbReference type="InterPro" id="IPR037117">
    <property type="entry name" value="Dihydroorotate_DH_ele_sf"/>
</dbReference>
<feature type="binding site" evidence="12">
    <location>
        <position position="253"/>
    </location>
    <ligand>
        <name>[2Fe-2S] cluster</name>
        <dbReference type="ChEBI" id="CHEBI:190135"/>
    </ligand>
</feature>
<name>A0AAI9N574_9BURK</name>
<evidence type="ECO:0000256" key="1">
    <source>
        <dbReference type="ARBA" id="ARBA00006422"/>
    </source>
</evidence>
<dbReference type="PANTHER" id="PTHR43513">
    <property type="entry name" value="DIHYDROOROTATE DEHYDROGENASE B (NAD(+)), ELECTRON TRANSFER SUBUNIT"/>
    <property type="match status" value="1"/>
</dbReference>
<dbReference type="SUPFAM" id="SSF63380">
    <property type="entry name" value="Riboflavin synthase domain-like"/>
    <property type="match status" value="1"/>
</dbReference>
<dbReference type="GO" id="GO:0050660">
    <property type="term" value="F:flavin adenine dinucleotide binding"/>
    <property type="evidence" value="ECO:0007669"/>
    <property type="project" value="InterPro"/>
</dbReference>
<keyword evidence="7" id="KW-0249">Electron transport</keyword>
<dbReference type="Proteomes" id="UP000006772">
    <property type="component" value="Unassembled WGS sequence"/>
</dbReference>
<dbReference type="PANTHER" id="PTHR43513:SF3">
    <property type="entry name" value="DIHYDROOROTATE DEHYDROGENASE B (NAD(+)), ELECTRON TRANSFER SUBUNIT-RELATED"/>
    <property type="match status" value="1"/>
</dbReference>
<comment type="cofactor">
    <cofactor evidence="10">
        <name>[2Fe-2S] cluster</name>
        <dbReference type="ChEBI" id="CHEBI:190135"/>
    </cofactor>
</comment>
<gene>
    <name evidence="14" type="ORF">HFRIS_003603</name>
</gene>
<dbReference type="GO" id="GO:0016491">
    <property type="term" value="F:oxidoreductase activity"/>
    <property type="evidence" value="ECO:0007669"/>
    <property type="project" value="InterPro"/>
</dbReference>
<dbReference type="PIRSF" id="PIRSF006816">
    <property type="entry name" value="Cyc3_hyd_g"/>
    <property type="match status" value="1"/>
</dbReference>
<feature type="binding site" evidence="11">
    <location>
        <begin position="106"/>
        <end position="107"/>
    </location>
    <ligand>
        <name>FAD</name>
        <dbReference type="ChEBI" id="CHEBI:57692"/>
    </ligand>
</feature>
<evidence type="ECO:0000256" key="3">
    <source>
        <dbReference type="ARBA" id="ARBA00022630"/>
    </source>
</evidence>
<evidence type="ECO:0000256" key="2">
    <source>
        <dbReference type="ARBA" id="ARBA00022448"/>
    </source>
</evidence>
<evidence type="ECO:0000256" key="8">
    <source>
        <dbReference type="ARBA" id="ARBA00023004"/>
    </source>
</evidence>
<evidence type="ECO:0000256" key="11">
    <source>
        <dbReference type="PIRSR" id="PIRSR006816-1"/>
    </source>
</evidence>
<evidence type="ECO:0000256" key="12">
    <source>
        <dbReference type="PIRSR" id="PIRSR006816-2"/>
    </source>
</evidence>
<comment type="caution">
    <text evidence="14">The sequence shown here is derived from an EMBL/GenBank/DDBJ whole genome shotgun (WGS) entry which is preliminary data.</text>
</comment>
<feature type="binding site" evidence="11">
    <location>
        <begin position="82"/>
        <end position="85"/>
    </location>
    <ligand>
        <name>FAD</name>
        <dbReference type="ChEBI" id="CHEBI:57692"/>
    </ligand>
</feature>
<dbReference type="GO" id="GO:0006221">
    <property type="term" value="P:pyrimidine nucleotide biosynthetic process"/>
    <property type="evidence" value="ECO:0007669"/>
    <property type="project" value="InterPro"/>
</dbReference>
<evidence type="ECO:0000256" key="9">
    <source>
        <dbReference type="ARBA" id="ARBA00023014"/>
    </source>
</evidence>
<evidence type="ECO:0000256" key="5">
    <source>
        <dbReference type="ARBA" id="ARBA00022723"/>
    </source>
</evidence>
<evidence type="ECO:0000256" key="7">
    <source>
        <dbReference type="ARBA" id="ARBA00022982"/>
    </source>
</evidence>
<dbReference type="Gene3D" id="2.10.240.10">
    <property type="entry name" value="Dihydroorotate dehydrogenase, electron transfer subunit"/>
    <property type="match status" value="1"/>
</dbReference>
<keyword evidence="4 12" id="KW-0001">2Fe-2S</keyword>
<proteinExistence type="inferred from homology"/>
<dbReference type="InterPro" id="IPR050353">
    <property type="entry name" value="PyrK_electron_transfer"/>
</dbReference>
<evidence type="ECO:0000256" key="4">
    <source>
        <dbReference type="ARBA" id="ARBA00022714"/>
    </source>
</evidence>
<dbReference type="AlphaFoldDB" id="A0AAI9N574"/>
<comment type="cofactor">
    <cofactor evidence="11">
        <name>FAD</name>
        <dbReference type="ChEBI" id="CHEBI:57692"/>
    </cofactor>
    <text evidence="11">Binds 1 FAD per subunit.</text>
</comment>
<keyword evidence="6 11" id="KW-0274">FAD</keyword>
<dbReference type="InterPro" id="IPR012165">
    <property type="entry name" value="Cyt_c3_hydrogenase_gsu"/>
</dbReference>
<reference evidence="14 15" key="1">
    <citation type="journal article" date="2013" name="Front. Microbiol.">
        <title>The genome of the endophytic bacterium H. frisingense GSF30(T) identifies diverse strategies in the Herbaspirillum genus to interact with plants.</title>
        <authorList>
            <person name="Straub D."/>
            <person name="Rothballer M."/>
            <person name="Hartmann A."/>
            <person name="Ludewig U."/>
        </authorList>
    </citation>
    <scope>NUCLEOTIDE SEQUENCE [LARGE SCALE GENOMIC DNA]</scope>
    <source>
        <strain evidence="14 15">GSF30</strain>
    </source>
</reference>
<evidence type="ECO:0000313" key="15">
    <source>
        <dbReference type="Proteomes" id="UP000006772"/>
    </source>
</evidence>
<protein>
    <submittedName>
        <fullName evidence="14">Dihydroorotate dehydrogenase electron transfer subunit</fullName>
    </submittedName>
</protein>
<dbReference type="CDD" id="cd06218">
    <property type="entry name" value="DHOD_e_trans"/>
    <property type="match status" value="1"/>
</dbReference>